<feature type="domain" description="Alpha/beta hydrolase fold-3" evidence="2">
    <location>
        <begin position="151"/>
        <end position="260"/>
    </location>
</feature>
<organism evidence="3 4">
    <name type="scientific">Nocardia jiangxiensis</name>
    <dbReference type="NCBI Taxonomy" id="282685"/>
    <lineage>
        <taxon>Bacteria</taxon>
        <taxon>Bacillati</taxon>
        <taxon>Actinomycetota</taxon>
        <taxon>Actinomycetes</taxon>
        <taxon>Mycobacteriales</taxon>
        <taxon>Nocardiaceae</taxon>
        <taxon>Nocardia</taxon>
    </lineage>
</organism>
<dbReference type="EC" id="3.4.-.-" evidence="3"/>
<comment type="caution">
    <text evidence="3">The sequence shown here is derived from an EMBL/GenBank/DDBJ whole genome shotgun (WGS) entry which is preliminary data.</text>
</comment>
<protein>
    <submittedName>
        <fullName evidence="3">Alpha/beta hydrolase family protein</fullName>
        <ecNumber evidence="3">3.4.-.-</ecNumber>
    </submittedName>
</protein>
<dbReference type="GO" id="GO:0016787">
    <property type="term" value="F:hydrolase activity"/>
    <property type="evidence" value="ECO:0007669"/>
    <property type="project" value="UniProtKB-KW"/>
</dbReference>
<dbReference type="Pfam" id="PF07859">
    <property type="entry name" value="Abhydrolase_3"/>
    <property type="match status" value="1"/>
</dbReference>
<dbReference type="InterPro" id="IPR013094">
    <property type="entry name" value="AB_hydrolase_3"/>
</dbReference>
<evidence type="ECO:0000313" key="4">
    <source>
        <dbReference type="Proteomes" id="UP001601992"/>
    </source>
</evidence>
<dbReference type="SUPFAM" id="SSF53474">
    <property type="entry name" value="alpha/beta-Hydrolases"/>
    <property type="match status" value="1"/>
</dbReference>
<gene>
    <name evidence="3" type="ORF">ACFYXQ_15030</name>
</gene>
<evidence type="ECO:0000313" key="3">
    <source>
        <dbReference type="EMBL" id="MFF3569084.1"/>
    </source>
</evidence>
<dbReference type="Gene3D" id="3.40.50.1820">
    <property type="entry name" value="alpha/beta hydrolase"/>
    <property type="match status" value="1"/>
</dbReference>
<evidence type="ECO:0000259" key="2">
    <source>
        <dbReference type="Pfam" id="PF07859"/>
    </source>
</evidence>
<dbReference type="PANTHER" id="PTHR48081">
    <property type="entry name" value="AB HYDROLASE SUPERFAMILY PROTEIN C4A8.06C"/>
    <property type="match status" value="1"/>
</dbReference>
<keyword evidence="4" id="KW-1185">Reference proteome</keyword>
<dbReference type="InterPro" id="IPR050300">
    <property type="entry name" value="GDXG_lipolytic_enzyme"/>
</dbReference>
<name>A0ABW6S067_9NOCA</name>
<evidence type="ECO:0000256" key="1">
    <source>
        <dbReference type="ARBA" id="ARBA00022801"/>
    </source>
</evidence>
<proteinExistence type="predicted"/>
<dbReference type="RefSeq" id="WP_040823473.1">
    <property type="nucleotide sequence ID" value="NZ_JBIAQY010000004.1"/>
</dbReference>
<accession>A0ABW6S067</accession>
<dbReference type="Proteomes" id="UP001601992">
    <property type="component" value="Unassembled WGS sequence"/>
</dbReference>
<dbReference type="EMBL" id="JBIAQY010000004">
    <property type="protein sequence ID" value="MFF3569084.1"/>
    <property type="molecule type" value="Genomic_DNA"/>
</dbReference>
<reference evidence="3 4" key="1">
    <citation type="submission" date="2024-10" db="EMBL/GenBank/DDBJ databases">
        <title>The Natural Products Discovery Center: Release of the First 8490 Sequenced Strains for Exploring Actinobacteria Biosynthetic Diversity.</title>
        <authorList>
            <person name="Kalkreuter E."/>
            <person name="Kautsar S.A."/>
            <person name="Yang D."/>
            <person name="Bader C.D."/>
            <person name="Teijaro C.N."/>
            <person name="Fluegel L."/>
            <person name="Davis C.M."/>
            <person name="Simpson J.R."/>
            <person name="Lauterbach L."/>
            <person name="Steele A.D."/>
            <person name="Gui C."/>
            <person name="Meng S."/>
            <person name="Li G."/>
            <person name="Viehrig K."/>
            <person name="Ye F."/>
            <person name="Su P."/>
            <person name="Kiefer A.F."/>
            <person name="Nichols A."/>
            <person name="Cepeda A.J."/>
            <person name="Yan W."/>
            <person name="Fan B."/>
            <person name="Jiang Y."/>
            <person name="Adhikari A."/>
            <person name="Zheng C.-J."/>
            <person name="Schuster L."/>
            <person name="Cowan T.M."/>
            <person name="Smanski M.J."/>
            <person name="Chevrette M.G."/>
            <person name="De Carvalho L.P.S."/>
            <person name="Shen B."/>
        </authorList>
    </citation>
    <scope>NUCLEOTIDE SEQUENCE [LARGE SCALE GENOMIC DNA]</scope>
    <source>
        <strain evidence="3 4">NPDC002593</strain>
    </source>
</reference>
<keyword evidence="1 3" id="KW-0378">Hydrolase</keyword>
<dbReference type="InterPro" id="IPR029058">
    <property type="entry name" value="AB_hydrolase_fold"/>
</dbReference>
<sequence length="366" mass="39406">MHTSTAHVDIVFAPDTVADRRTAAALIDRALHARRLIGEVVFAADAAQFTAAAESAAQRGEFIAIPGDGAEFTAPPTGAIRLDLGRAPADRSVGIRAHIRERGLDGLRFAVDSWYHHRLHPATVVPYGDQHEQHAELRIPDGNGPFPAVALFHGGYWRSRWAADLMDALAIDLTARGYLSWNVEYRRPDEYGWAATTHDTAAAVRALGEIEAADPARIVLAGHSAGAQLALRAAADAVAEHAAVRPILAISLAGVLDLRLADARGLSENATAGALGGHRSEQPEIYRRSSPIDRLPLGLPHLVVSAVHDDPNLLEMSREYHSTAVTFDDPVTYIEGPGNHFAVIDPADELWSRTVAEIARAANHDR</sequence>